<dbReference type="EMBL" id="SLWN01000001">
    <property type="protein sequence ID" value="TCO35807.1"/>
    <property type="molecule type" value="Genomic_DNA"/>
</dbReference>
<proteinExistence type="inferred from homology"/>
<keyword evidence="4 6" id="KW-1133">Transmembrane helix</keyword>
<gene>
    <name evidence="7" type="ORF">EV652_101692</name>
</gene>
<feature type="transmembrane region" description="Helical" evidence="6">
    <location>
        <begin position="199"/>
        <end position="222"/>
    </location>
</feature>
<dbReference type="PANTHER" id="PTHR30238:SF0">
    <property type="entry name" value="THYLAKOID MEMBRANE PROTEIN TERC, CHLOROPLASTIC"/>
    <property type="match status" value="1"/>
</dbReference>
<comment type="similarity">
    <text evidence="2">Belongs to the TerC family.</text>
</comment>
<dbReference type="GO" id="GO:0016020">
    <property type="term" value="C:membrane"/>
    <property type="evidence" value="ECO:0007669"/>
    <property type="project" value="UniProtKB-SubCell"/>
</dbReference>
<keyword evidence="5 6" id="KW-0472">Membrane</keyword>
<dbReference type="Proteomes" id="UP000294508">
    <property type="component" value="Unassembled WGS sequence"/>
</dbReference>
<accession>A0A4R2HWX0</accession>
<evidence type="ECO:0000313" key="8">
    <source>
        <dbReference type="Proteomes" id="UP000294508"/>
    </source>
</evidence>
<feature type="transmembrane region" description="Helical" evidence="6">
    <location>
        <begin position="40"/>
        <end position="61"/>
    </location>
</feature>
<feature type="transmembrane region" description="Helical" evidence="6">
    <location>
        <begin position="256"/>
        <end position="276"/>
    </location>
</feature>
<feature type="transmembrane region" description="Helical" evidence="6">
    <location>
        <begin position="73"/>
        <end position="95"/>
    </location>
</feature>
<sequence>MVSVMPPAVWVLTIVGLLAIVAFDLIVIARRDHTVTIKDATRWVLFYVGLAALFAVGLFLFSPGSGTTGGEFVAGYITEYSLSVDNLFVFVIIMARFAVPSLAQDKVLYVGIVVSMVLRAVFILAGAAAIAAASWVFYLFGAFLVYTAVRLALEGDNDETDFQENAVLRGMRRILPLSHDYDGAKLTTRIDGRRMVTPLVIVIAAIGMANVIFALDSIPAIFGLTQDAYIVLTANAFALMGLRQLYFLIGGLLERVIYLNVGLSVILAFIGVKLIIEALHGSHIDDIGAIHLPHIGILTSLGFIAGTLFVTTGASLIKSSYDRRRIEVRIKIDE</sequence>
<dbReference type="AlphaFoldDB" id="A0A4R2HWX0"/>
<evidence type="ECO:0000256" key="4">
    <source>
        <dbReference type="ARBA" id="ARBA00022989"/>
    </source>
</evidence>
<dbReference type="NCBIfam" id="TIGR03718">
    <property type="entry name" value="R_switched_Alx"/>
    <property type="match status" value="1"/>
</dbReference>
<dbReference type="InterPro" id="IPR005496">
    <property type="entry name" value="Integral_membrane_TerC"/>
</dbReference>
<feature type="transmembrane region" description="Helical" evidence="6">
    <location>
        <begin position="107"/>
        <end position="129"/>
    </location>
</feature>
<evidence type="ECO:0000256" key="3">
    <source>
        <dbReference type="ARBA" id="ARBA00022692"/>
    </source>
</evidence>
<protein>
    <submittedName>
        <fullName evidence="7">Tellurite resistance protein TerC</fullName>
    </submittedName>
</protein>
<name>A0A4R2HWX0_9ACTN</name>
<feature type="transmembrane region" description="Helical" evidence="6">
    <location>
        <begin position="296"/>
        <end position="317"/>
    </location>
</feature>
<comment type="subcellular location">
    <subcellularLocation>
        <location evidence="1">Membrane</location>
        <topology evidence="1">Multi-pass membrane protein</topology>
    </subcellularLocation>
</comment>
<keyword evidence="8" id="KW-1185">Reference proteome</keyword>
<comment type="caution">
    <text evidence="7">The sequence shown here is derived from an EMBL/GenBank/DDBJ whole genome shotgun (WGS) entry which is preliminary data.</text>
</comment>
<feature type="transmembrane region" description="Helical" evidence="6">
    <location>
        <begin position="228"/>
        <end position="249"/>
    </location>
</feature>
<dbReference type="InterPro" id="IPR022369">
    <property type="entry name" value="Integral_membrane_TerC_rswitch"/>
</dbReference>
<evidence type="ECO:0000256" key="1">
    <source>
        <dbReference type="ARBA" id="ARBA00004141"/>
    </source>
</evidence>
<evidence type="ECO:0000313" key="7">
    <source>
        <dbReference type="EMBL" id="TCO35807.1"/>
    </source>
</evidence>
<evidence type="ECO:0000256" key="6">
    <source>
        <dbReference type="SAM" id="Phobius"/>
    </source>
</evidence>
<dbReference type="PANTHER" id="PTHR30238">
    <property type="entry name" value="MEMBRANE BOUND PREDICTED REDOX MODULATOR"/>
    <property type="match status" value="1"/>
</dbReference>
<organism evidence="7 8">
    <name type="scientific">Kribbella steppae</name>
    <dbReference type="NCBI Taxonomy" id="2512223"/>
    <lineage>
        <taxon>Bacteria</taxon>
        <taxon>Bacillati</taxon>
        <taxon>Actinomycetota</taxon>
        <taxon>Actinomycetes</taxon>
        <taxon>Propionibacteriales</taxon>
        <taxon>Kribbellaceae</taxon>
        <taxon>Kribbella</taxon>
    </lineage>
</organism>
<dbReference type="Pfam" id="PF03741">
    <property type="entry name" value="TerC"/>
    <property type="match status" value="1"/>
</dbReference>
<evidence type="ECO:0000256" key="2">
    <source>
        <dbReference type="ARBA" id="ARBA00007511"/>
    </source>
</evidence>
<evidence type="ECO:0000256" key="5">
    <source>
        <dbReference type="ARBA" id="ARBA00023136"/>
    </source>
</evidence>
<reference evidence="7 8" key="1">
    <citation type="journal article" date="2015" name="Stand. Genomic Sci.">
        <title>Genomic Encyclopedia of Bacterial and Archaeal Type Strains, Phase III: the genomes of soil and plant-associated and newly described type strains.</title>
        <authorList>
            <person name="Whitman W.B."/>
            <person name="Woyke T."/>
            <person name="Klenk H.P."/>
            <person name="Zhou Y."/>
            <person name="Lilburn T.G."/>
            <person name="Beck B.J."/>
            <person name="De Vos P."/>
            <person name="Vandamme P."/>
            <person name="Eisen J.A."/>
            <person name="Garrity G."/>
            <person name="Hugenholtz P."/>
            <person name="Kyrpides N.C."/>
        </authorList>
    </citation>
    <scope>NUCLEOTIDE SEQUENCE [LARGE SCALE GENOMIC DNA]</scope>
    <source>
        <strain evidence="7 8">VKM Ac-2572</strain>
    </source>
</reference>
<feature type="transmembrane region" description="Helical" evidence="6">
    <location>
        <begin position="6"/>
        <end position="28"/>
    </location>
</feature>
<keyword evidence="3 6" id="KW-0812">Transmembrane</keyword>
<feature type="transmembrane region" description="Helical" evidence="6">
    <location>
        <begin position="135"/>
        <end position="153"/>
    </location>
</feature>